<dbReference type="InterPro" id="IPR001005">
    <property type="entry name" value="SANT/Myb"/>
</dbReference>
<organism evidence="3 4">
    <name type="scientific">Psylliodes chrysocephalus</name>
    <dbReference type="NCBI Taxonomy" id="3402493"/>
    <lineage>
        <taxon>Eukaryota</taxon>
        <taxon>Metazoa</taxon>
        <taxon>Ecdysozoa</taxon>
        <taxon>Arthropoda</taxon>
        <taxon>Hexapoda</taxon>
        <taxon>Insecta</taxon>
        <taxon>Pterygota</taxon>
        <taxon>Neoptera</taxon>
        <taxon>Endopterygota</taxon>
        <taxon>Coleoptera</taxon>
        <taxon>Polyphaga</taxon>
        <taxon>Cucujiformia</taxon>
        <taxon>Chrysomeloidea</taxon>
        <taxon>Chrysomelidae</taxon>
        <taxon>Galerucinae</taxon>
        <taxon>Alticini</taxon>
        <taxon>Psylliodes</taxon>
    </lineage>
</organism>
<dbReference type="Proteomes" id="UP001153636">
    <property type="component" value="Chromosome 7"/>
</dbReference>
<sequence length="155" mass="18559">MRTILLFHLMFILELQDFLIIPNSEERHPLSTLQPQVIASSSTSSNYSNSTPEFKWTVNETKMLIDMYSKYKNKVGTFEIKNQKMLWEKFSEELRKLGLRGTANNCLNRWRVFERNYKKFVDNQNKTGRGRKHFEYKAEMVEIFGKKEYQPRDFA</sequence>
<name>A0A9P0D8P2_9CUCU</name>
<dbReference type="Pfam" id="PF13837">
    <property type="entry name" value="Myb_DNA-bind_4"/>
    <property type="match status" value="1"/>
</dbReference>
<evidence type="ECO:0000313" key="4">
    <source>
        <dbReference type="Proteomes" id="UP001153636"/>
    </source>
</evidence>
<accession>A0A9P0D8P2</accession>
<reference evidence="3" key="1">
    <citation type="submission" date="2022-01" db="EMBL/GenBank/DDBJ databases">
        <authorList>
            <person name="King R."/>
        </authorList>
    </citation>
    <scope>NUCLEOTIDE SEQUENCE</scope>
</reference>
<keyword evidence="4" id="KW-1185">Reference proteome</keyword>
<protein>
    <recommendedName>
        <fullName evidence="2">Myb-like domain-containing protein</fullName>
    </recommendedName>
</protein>
<dbReference type="EMBL" id="OV651819">
    <property type="protein sequence ID" value="CAH1113894.1"/>
    <property type="molecule type" value="Genomic_DNA"/>
</dbReference>
<evidence type="ECO:0000313" key="3">
    <source>
        <dbReference type="EMBL" id="CAH1113894.1"/>
    </source>
</evidence>
<feature type="chain" id="PRO_5040308747" description="Myb-like domain-containing protein" evidence="1">
    <location>
        <begin position="18"/>
        <end position="155"/>
    </location>
</feature>
<dbReference type="InterPro" id="IPR044822">
    <property type="entry name" value="Myb_DNA-bind_4"/>
</dbReference>
<gene>
    <name evidence="3" type="ORF">PSYICH_LOCUS13937</name>
</gene>
<dbReference type="PROSITE" id="PS50090">
    <property type="entry name" value="MYB_LIKE"/>
    <property type="match status" value="1"/>
</dbReference>
<dbReference type="OrthoDB" id="10065625at2759"/>
<evidence type="ECO:0000259" key="2">
    <source>
        <dbReference type="PROSITE" id="PS50090"/>
    </source>
</evidence>
<feature type="signal peptide" evidence="1">
    <location>
        <begin position="1"/>
        <end position="17"/>
    </location>
</feature>
<keyword evidence="1" id="KW-0732">Signal</keyword>
<feature type="domain" description="Myb-like" evidence="2">
    <location>
        <begin position="55"/>
        <end position="114"/>
    </location>
</feature>
<evidence type="ECO:0000256" key="1">
    <source>
        <dbReference type="SAM" id="SignalP"/>
    </source>
</evidence>
<dbReference type="AlphaFoldDB" id="A0A9P0D8P2"/>
<proteinExistence type="predicted"/>
<dbReference type="Gene3D" id="1.10.10.60">
    <property type="entry name" value="Homeodomain-like"/>
    <property type="match status" value="1"/>
</dbReference>